<organism evidence="6 7">
    <name type="scientific">Advenella kashmirensis</name>
    <dbReference type="NCBI Taxonomy" id="310575"/>
    <lineage>
        <taxon>Bacteria</taxon>
        <taxon>Pseudomonadati</taxon>
        <taxon>Pseudomonadota</taxon>
        <taxon>Betaproteobacteria</taxon>
        <taxon>Burkholderiales</taxon>
        <taxon>Alcaligenaceae</taxon>
    </lineage>
</organism>
<dbReference type="PRINTS" id="PR00455">
    <property type="entry name" value="HTHTETR"/>
</dbReference>
<dbReference type="EMBL" id="DOEK01000030">
    <property type="protein sequence ID" value="HBP30704.1"/>
    <property type="molecule type" value="Genomic_DNA"/>
</dbReference>
<dbReference type="InterPro" id="IPR041490">
    <property type="entry name" value="KstR2_TetR_C"/>
</dbReference>
<feature type="domain" description="HTH tetR-type" evidence="5">
    <location>
        <begin position="5"/>
        <end position="65"/>
    </location>
</feature>
<dbReference type="InterPro" id="IPR009057">
    <property type="entry name" value="Homeodomain-like_sf"/>
</dbReference>
<dbReference type="Gene3D" id="1.10.357.10">
    <property type="entry name" value="Tetracycline Repressor, domain 2"/>
    <property type="match status" value="1"/>
</dbReference>
<keyword evidence="1" id="KW-0805">Transcription regulation</keyword>
<dbReference type="Pfam" id="PF17932">
    <property type="entry name" value="TetR_C_24"/>
    <property type="match status" value="1"/>
</dbReference>
<evidence type="ECO:0000313" key="7">
    <source>
        <dbReference type="Proteomes" id="UP000264036"/>
    </source>
</evidence>
<dbReference type="PANTHER" id="PTHR30055">
    <property type="entry name" value="HTH-TYPE TRANSCRIPTIONAL REGULATOR RUTR"/>
    <property type="match status" value="1"/>
</dbReference>
<comment type="caution">
    <text evidence="6">The sequence shown here is derived from an EMBL/GenBank/DDBJ whole genome shotgun (WGS) entry which is preliminary data.</text>
</comment>
<dbReference type="SUPFAM" id="SSF46689">
    <property type="entry name" value="Homeodomain-like"/>
    <property type="match status" value="1"/>
</dbReference>
<dbReference type="PANTHER" id="PTHR30055:SF234">
    <property type="entry name" value="HTH-TYPE TRANSCRIPTIONAL REGULATOR BETI"/>
    <property type="match status" value="1"/>
</dbReference>
<reference evidence="6 7" key="1">
    <citation type="journal article" date="2018" name="Nat. Biotechnol.">
        <title>A standardized bacterial taxonomy based on genome phylogeny substantially revises the tree of life.</title>
        <authorList>
            <person name="Parks D.H."/>
            <person name="Chuvochina M."/>
            <person name="Waite D.W."/>
            <person name="Rinke C."/>
            <person name="Skarshewski A."/>
            <person name="Chaumeil P.A."/>
            <person name="Hugenholtz P."/>
        </authorList>
    </citation>
    <scope>NUCLEOTIDE SEQUENCE [LARGE SCALE GENOMIC DNA]</scope>
    <source>
        <strain evidence="6">UBA10707</strain>
    </source>
</reference>
<proteinExistence type="predicted"/>
<dbReference type="AlphaFoldDB" id="A0A356LIF8"/>
<dbReference type="SUPFAM" id="SSF48498">
    <property type="entry name" value="Tetracyclin repressor-like, C-terminal domain"/>
    <property type="match status" value="1"/>
</dbReference>
<dbReference type="Gene3D" id="1.10.10.60">
    <property type="entry name" value="Homeodomain-like"/>
    <property type="match status" value="1"/>
</dbReference>
<accession>A0A356LIF8</accession>
<evidence type="ECO:0000313" key="6">
    <source>
        <dbReference type="EMBL" id="HBP30704.1"/>
    </source>
</evidence>
<feature type="DNA-binding region" description="H-T-H motif" evidence="4">
    <location>
        <begin position="28"/>
        <end position="47"/>
    </location>
</feature>
<dbReference type="Pfam" id="PF00440">
    <property type="entry name" value="TetR_N"/>
    <property type="match status" value="1"/>
</dbReference>
<dbReference type="InterPro" id="IPR050109">
    <property type="entry name" value="HTH-type_TetR-like_transc_reg"/>
</dbReference>
<dbReference type="PROSITE" id="PS50977">
    <property type="entry name" value="HTH_TETR_2"/>
    <property type="match status" value="1"/>
</dbReference>
<sequence length="203" mass="22719">MAKMTLSKQLILDTAAAIFMQQGYHATSMDDIAREMGSTKGRLYHHYTSKIDLFFAVHREGMRLLFEAVVPASTMTGSGIDVLQAMLKAHAMAVLEHHTYESVVAQGVQMHRFGATTPSERRTLDTLIKCRDDFEALFKKQLTAAKLDKTLGDVDVSIAVKTMLGGIQWSLIWYRPEKDETPESRAILADQMTRTLVDGLKAR</sequence>
<evidence type="ECO:0000256" key="1">
    <source>
        <dbReference type="ARBA" id="ARBA00023015"/>
    </source>
</evidence>
<dbReference type="GO" id="GO:0003700">
    <property type="term" value="F:DNA-binding transcription factor activity"/>
    <property type="evidence" value="ECO:0007669"/>
    <property type="project" value="TreeGrafter"/>
</dbReference>
<keyword evidence="2 4" id="KW-0238">DNA-binding</keyword>
<evidence type="ECO:0000256" key="4">
    <source>
        <dbReference type="PROSITE-ProRule" id="PRU00335"/>
    </source>
</evidence>
<dbReference type="GO" id="GO:0000976">
    <property type="term" value="F:transcription cis-regulatory region binding"/>
    <property type="evidence" value="ECO:0007669"/>
    <property type="project" value="TreeGrafter"/>
</dbReference>
<dbReference type="Proteomes" id="UP000264036">
    <property type="component" value="Unassembled WGS sequence"/>
</dbReference>
<keyword evidence="3" id="KW-0804">Transcription</keyword>
<dbReference type="InterPro" id="IPR001647">
    <property type="entry name" value="HTH_TetR"/>
</dbReference>
<dbReference type="InterPro" id="IPR036271">
    <property type="entry name" value="Tet_transcr_reg_TetR-rel_C_sf"/>
</dbReference>
<evidence type="ECO:0000256" key="3">
    <source>
        <dbReference type="ARBA" id="ARBA00023163"/>
    </source>
</evidence>
<evidence type="ECO:0000259" key="5">
    <source>
        <dbReference type="PROSITE" id="PS50977"/>
    </source>
</evidence>
<name>A0A356LIF8_9BURK</name>
<evidence type="ECO:0000256" key="2">
    <source>
        <dbReference type="ARBA" id="ARBA00023125"/>
    </source>
</evidence>
<gene>
    <name evidence="6" type="ORF">DD666_14950</name>
</gene>
<protein>
    <submittedName>
        <fullName evidence="6">TetR/AcrR family transcriptional regulator</fullName>
    </submittedName>
</protein>